<name>A0A3G9IIC7_9ACTN</name>
<evidence type="ECO:0000313" key="1">
    <source>
        <dbReference type="EMBL" id="BBH15775.1"/>
    </source>
</evidence>
<keyword evidence="2" id="KW-1185">Reference proteome</keyword>
<evidence type="ECO:0000313" key="2">
    <source>
        <dbReference type="Proteomes" id="UP000271573"/>
    </source>
</evidence>
<accession>A0A3G9IIC7</accession>
<dbReference type="RefSeq" id="WP_125565672.1">
    <property type="nucleotide sequence ID" value="NZ_AP019307.1"/>
</dbReference>
<organism evidence="1 2">
    <name type="scientific">Nocardioides baekrokdamisoli</name>
    <dbReference type="NCBI Taxonomy" id="1804624"/>
    <lineage>
        <taxon>Bacteria</taxon>
        <taxon>Bacillati</taxon>
        <taxon>Actinomycetota</taxon>
        <taxon>Actinomycetes</taxon>
        <taxon>Propionibacteriales</taxon>
        <taxon>Nocardioidaceae</taxon>
        <taxon>Nocardioides</taxon>
    </lineage>
</organism>
<dbReference type="EMBL" id="AP019307">
    <property type="protein sequence ID" value="BBH15775.1"/>
    <property type="molecule type" value="Genomic_DNA"/>
</dbReference>
<dbReference type="OrthoDB" id="271711at2"/>
<reference evidence="1 2" key="1">
    <citation type="submission" date="2018-11" db="EMBL/GenBank/DDBJ databases">
        <title>Complete genome sequence of Nocardioides baekrokdamisoli strain KCTC 39748.</title>
        <authorList>
            <person name="Kang S.W."/>
            <person name="Lee K.C."/>
            <person name="Kim K.K."/>
            <person name="Kim J.S."/>
            <person name="Kim D.S."/>
            <person name="Ko S.H."/>
            <person name="Yang S.H."/>
            <person name="Shin Y.K."/>
            <person name="Lee J.S."/>
        </authorList>
    </citation>
    <scope>NUCLEOTIDE SEQUENCE [LARGE SCALE GENOMIC DNA]</scope>
    <source>
        <strain evidence="1 2">KCTC 39748</strain>
    </source>
</reference>
<dbReference type="AlphaFoldDB" id="A0A3G9IIC7"/>
<gene>
    <name evidence="1" type="ORF">Back2_00620</name>
</gene>
<proteinExistence type="predicted"/>
<dbReference type="KEGG" id="nbe:Back2_00620"/>
<protein>
    <submittedName>
        <fullName evidence="1">Uncharacterized protein</fullName>
    </submittedName>
</protein>
<dbReference type="Proteomes" id="UP000271573">
    <property type="component" value="Chromosome"/>
</dbReference>
<dbReference type="Pfam" id="PF24389">
    <property type="entry name" value="ORC-CDC6-like"/>
    <property type="match status" value="1"/>
</dbReference>
<sequence length="675" mass="74714">MLLNPFEVTKAVDFSDDEILDKFVDFPKLTFNAIVNPASPMPQFLVSGKGGGRTHLMRYYSYPIQKRRATRQGSKLLDSINSDGYLGVYMRCSGLNGLRFTGKGIDDEAWQTVFAAYMDIWITENLLNVLCDMQHNGAGWSIEQISNFCAAMNVLLPPATDPDEVRSTTLDFVIESVRGARRDMDRAVNDAAFTRELHVEVYGSPGDLVFGAAASASRHLHGLGSVRFTYLVDEFENLSEAQQMYLNTLIREKQLPCSFMIGSRTPGVRTHKTLSAGEENRKGSEYELIELDNRYREDAGSYGEFCARLALNRLNRLDRSGGIDYVASEAELRAVLGGASGDVDHVQALVSLLAKKSAPHERPHLKRLWDVVYEQSDNESLASQIVTAVAVEENPVIERLRIHRFYQSLRSTSGQPTLEGAREAAAFLPSVGRLSRESKNYVGLWRVDMTAHVYNSIQERMPQQGLDKLIETSGFLPRNFLIILKSIARYVDFAGGEPFVKGSTVDAKAQLAGVADASSWFVSDALPSGPLGNACDIAIRRLGNLLQRARYSDKPNEVGYAAFSIGSGALTEDAQRVLDACVSHELLVEIPNGRSARNYGPRLRKYQLHPMVAPSYSLPTSRRGEMRLVPAAASAVFDAEVPESEYLVVLNAQLATMKAPFSRKRSSKEEPLFDA</sequence>
<dbReference type="InterPro" id="IPR056955">
    <property type="entry name" value="ORC-CDC6-like"/>
</dbReference>